<dbReference type="InterPro" id="IPR000792">
    <property type="entry name" value="Tscrpt_reg_LuxR_C"/>
</dbReference>
<dbReference type="InterPro" id="IPR011006">
    <property type="entry name" value="CheY-like_superfamily"/>
</dbReference>
<evidence type="ECO:0000259" key="4">
    <source>
        <dbReference type="PROSITE" id="PS50043"/>
    </source>
</evidence>
<keyword evidence="1 3" id="KW-0597">Phosphoprotein</keyword>
<dbReference type="PANTHER" id="PTHR43214">
    <property type="entry name" value="TWO-COMPONENT RESPONSE REGULATOR"/>
    <property type="match status" value="1"/>
</dbReference>
<name>A0A9D7XN71_9BACT</name>
<dbReference type="Proteomes" id="UP000808337">
    <property type="component" value="Unassembled WGS sequence"/>
</dbReference>
<dbReference type="InterPro" id="IPR058245">
    <property type="entry name" value="NreC/VraR/RcsB-like_REC"/>
</dbReference>
<dbReference type="SMART" id="SM00448">
    <property type="entry name" value="REC"/>
    <property type="match status" value="1"/>
</dbReference>
<gene>
    <name evidence="6" type="ORF">IPP15_11525</name>
</gene>
<dbReference type="PROSITE" id="PS50110">
    <property type="entry name" value="RESPONSE_REGULATORY"/>
    <property type="match status" value="1"/>
</dbReference>
<feature type="modified residue" description="4-aspartylphosphate" evidence="3">
    <location>
        <position position="59"/>
    </location>
</feature>
<dbReference type="GO" id="GO:0003677">
    <property type="term" value="F:DNA binding"/>
    <property type="evidence" value="ECO:0007669"/>
    <property type="project" value="UniProtKB-KW"/>
</dbReference>
<evidence type="ECO:0000256" key="3">
    <source>
        <dbReference type="PROSITE-ProRule" id="PRU00169"/>
    </source>
</evidence>
<evidence type="ECO:0000259" key="5">
    <source>
        <dbReference type="PROSITE" id="PS50110"/>
    </source>
</evidence>
<dbReference type="PANTHER" id="PTHR43214:SF43">
    <property type="entry name" value="TWO-COMPONENT RESPONSE REGULATOR"/>
    <property type="match status" value="1"/>
</dbReference>
<keyword evidence="2" id="KW-0238">DNA-binding</keyword>
<dbReference type="Pfam" id="PF00072">
    <property type="entry name" value="Response_reg"/>
    <property type="match status" value="1"/>
</dbReference>
<dbReference type="EMBL" id="JADKGY010000008">
    <property type="protein sequence ID" value="MBK9983034.1"/>
    <property type="molecule type" value="Genomic_DNA"/>
</dbReference>
<comment type="caution">
    <text evidence="6">The sequence shown here is derived from an EMBL/GenBank/DDBJ whole genome shotgun (WGS) entry which is preliminary data.</text>
</comment>
<feature type="domain" description="HTH luxR-type" evidence="4">
    <location>
        <begin position="146"/>
        <end position="211"/>
    </location>
</feature>
<organism evidence="6 7">
    <name type="scientific">Candidatus Opimibacter skivensis</name>
    <dbReference type="NCBI Taxonomy" id="2982028"/>
    <lineage>
        <taxon>Bacteria</taxon>
        <taxon>Pseudomonadati</taxon>
        <taxon>Bacteroidota</taxon>
        <taxon>Saprospiria</taxon>
        <taxon>Saprospirales</taxon>
        <taxon>Saprospiraceae</taxon>
        <taxon>Candidatus Opimibacter</taxon>
    </lineage>
</organism>
<proteinExistence type="predicted"/>
<reference evidence="6 7" key="1">
    <citation type="submission" date="2020-10" db="EMBL/GenBank/DDBJ databases">
        <title>Connecting structure to function with the recovery of over 1000 high-quality activated sludge metagenome-assembled genomes encoding full-length rRNA genes using long-read sequencing.</title>
        <authorList>
            <person name="Singleton C.M."/>
            <person name="Petriglieri F."/>
            <person name="Kristensen J.M."/>
            <person name="Kirkegaard R.H."/>
            <person name="Michaelsen T.Y."/>
            <person name="Andersen M.H."/>
            <person name="Karst S.M."/>
            <person name="Dueholm M.S."/>
            <person name="Nielsen P.H."/>
            <person name="Albertsen M."/>
        </authorList>
    </citation>
    <scope>NUCLEOTIDE SEQUENCE [LARGE SCALE GENOMIC DNA]</scope>
    <source>
        <strain evidence="6">Ribe_18-Q3-R11-54_MAXAC.273</strain>
    </source>
</reference>
<dbReference type="AlphaFoldDB" id="A0A9D7XN71"/>
<dbReference type="GO" id="GO:0000160">
    <property type="term" value="P:phosphorelay signal transduction system"/>
    <property type="evidence" value="ECO:0007669"/>
    <property type="project" value="InterPro"/>
</dbReference>
<evidence type="ECO:0000313" key="7">
    <source>
        <dbReference type="Proteomes" id="UP000808337"/>
    </source>
</evidence>
<dbReference type="PRINTS" id="PR00038">
    <property type="entry name" value="HTHLUXR"/>
</dbReference>
<evidence type="ECO:0000256" key="1">
    <source>
        <dbReference type="ARBA" id="ARBA00022553"/>
    </source>
</evidence>
<dbReference type="SUPFAM" id="SSF52172">
    <property type="entry name" value="CheY-like"/>
    <property type="match status" value="1"/>
</dbReference>
<dbReference type="SMART" id="SM00421">
    <property type="entry name" value="HTH_LUXR"/>
    <property type="match status" value="1"/>
</dbReference>
<evidence type="ECO:0000313" key="6">
    <source>
        <dbReference type="EMBL" id="MBK9983034.1"/>
    </source>
</evidence>
<dbReference type="SUPFAM" id="SSF46894">
    <property type="entry name" value="C-terminal effector domain of the bipartite response regulators"/>
    <property type="match status" value="1"/>
</dbReference>
<dbReference type="GO" id="GO:0006355">
    <property type="term" value="P:regulation of DNA-templated transcription"/>
    <property type="evidence" value="ECO:0007669"/>
    <property type="project" value="InterPro"/>
</dbReference>
<protein>
    <submittedName>
        <fullName evidence="6">Response regulator transcription factor</fullName>
    </submittedName>
</protein>
<dbReference type="InterPro" id="IPR016032">
    <property type="entry name" value="Sig_transdc_resp-reg_C-effctor"/>
</dbReference>
<dbReference type="Gene3D" id="3.40.50.2300">
    <property type="match status" value="1"/>
</dbReference>
<dbReference type="PROSITE" id="PS50043">
    <property type="entry name" value="HTH_LUXR_2"/>
    <property type="match status" value="1"/>
</dbReference>
<dbReference type="CDD" id="cd17535">
    <property type="entry name" value="REC_NarL-like"/>
    <property type="match status" value="1"/>
</dbReference>
<dbReference type="InterPro" id="IPR039420">
    <property type="entry name" value="WalR-like"/>
</dbReference>
<accession>A0A9D7XN71</accession>
<feature type="domain" description="Response regulatory" evidence="5">
    <location>
        <begin position="5"/>
        <end position="124"/>
    </location>
</feature>
<evidence type="ECO:0000256" key="2">
    <source>
        <dbReference type="ARBA" id="ARBA00023125"/>
    </source>
</evidence>
<dbReference type="Pfam" id="PF00196">
    <property type="entry name" value="GerE"/>
    <property type="match status" value="1"/>
</dbReference>
<dbReference type="CDD" id="cd06170">
    <property type="entry name" value="LuxR_C_like"/>
    <property type="match status" value="1"/>
</dbReference>
<dbReference type="InterPro" id="IPR001789">
    <property type="entry name" value="Sig_transdc_resp-reg_receiver"/>
</dbReference>
<sequence>MKPIALAIVEDDPIIRESLRTFLGGDPQFELVYTAVSMEDFLQALDRDPHLIPSAMLLDIQLPGQSGIEGIPAIKKYRPDIDIIMLTTFEESDKIFAALCAGACSYLSKRVSLVTIRDAILTVHRGGSYMSPSIARKVVEYFAPIPKKIDGPLTSRQQEIVECIVNGLSYKMAADKLGISLDTVRTHIKHIYQVLEINSKGELIRKTLDKR</sequence>